<reference evidence="9 10" key="1">
    <citation type="submission" date="2023-05" db="EMBL/GenBank/DDBJ databases">
        <title>Sequencing and Assembly of Streptomyces sp. NP73.</title>
        <authorList>
            <person name="Konwar A.N."/>
            <person name="Saikia K."/>
            <person name="Thakur D."/>
        </authorList>
    </citation>
    <scope>NUCLEOTIDE SEQUENCE [LARGE SCALE GENOMIC DNA]</scope>
    <source>
        <strain evidence="9 10">NP73</strain>
    </source>
</reference>
<dbReference type="PANTHER" id="PTHR45711:SF6">
    <property type="entry name" value="CHLORIDE CHANNEL PROTEIN"/>
    <property type="match status" value="1"/>
</dbReference>
<dbReference type="EMBL" id="JASITI010000044">
    <property type="protein sequence ID" value="MDK9499459.1"/>
    <property type="molecule type" value="Genomic_DNA"/>
</dbReference>
<evidence type="ECO:0000313" key="10">
    <source>
        <dbReference type="Proteomes" id="UP001223390"/>
    </source>
</evidence>
<evidence type="ECO:0000256" key="2">
    <source>
        <dbReference type="ARBA" id="ARBA00022448"/>
    </source>
</evidence>
<dbReference type="InterPro" id="IPR014743">
    <property type="entry name" value="Cl-channel_core"/>
</dbReference>
<dbReference type="CDD" id="cd01031">
    <property type="entry name" value="EriC"/>
    <property type="match status" value="1"/>
</dbReference>
<dbReference type="Proteomes" id="UP001223390">
    <property type="component" value="Unassembled WGS sequence"/>
</dbReference>
<dbReference type="SUPFAM" id="SSF81340">
    <property type="entry name" value="Clc chloride channel"/>
    <property type="match status" value="1"/>
</dbReference>
<evidence type="ECO:0000256" key="1">
    <source>
        <dbReference type="ARBA" id="ARBA00004141"/>
    </source>
</evidence>
<comment type="caution">
    <text evidence="9">The sequence shown here is derived from an EMBL/GenBank/DDBJ whole genome shotgun (WGS) entry which is preliminary data.</text>
</comment>
<dbReference type="InterPro" id="IPR001807">
    <property type="entry name" value="ClC"/>
</dbReference>
<keyword evidence="7" id="KW-0868">Chloride</keyword>
<keyword evidence="10" id="KW-1185">Reference proteome</keyword>
<feature type="transmembrane region" description="Helical" evidence="8">
    <location>
        <begin position="235"/>
        <end position="259"/>
    </location>
</feature>
<feature type="transmembrane region" description="Helical" evidence="8">
    <location>
        <begin position="164"/>
        <end position="184"/>
    </location>
</feature>
<evidence type="ECO:0000256" key="7">
    <source>
        <dbReference type="ARBA" id="ARBA00023214"/>
    </source>
</evidence>
<keyword evidence="5" id="KW-0406">Ion transport</keyword>
<feature type="transmembrane region" description="Helical" evidence="8">
    <location>
        <begin position="196"/>
        <end position="215"/>
    </location>
</feature>
<gene>
    <name evidence="9" type="ORF">QEZ40_004881</name>
</gene>
<name>A0ABT7H2V4_9ACTN</name>
<feature type="transmembrane region" description="Helical" evidence="8">
    <location>
        <begin position="302"/>
        <end position="323"/>
    </location>
</feature>
<keyword evidence="3 8" id="KW-0812">Transmembrane</keyword>
<organism evidence="9 10">
    <name type="scientific">Streptomyces katrae</name>
    <dbReference type="NCBI Taxonomy" id="68223"/>
    <lineage>
        <taxon>Bacteria</taxon>
        <taxon>Bacillati</taxon>
        <taxon>Actinomycetota</taxon>
        <taxon>Actinomycetes</taxon>
        <taxon>Kitasatosporales</taxon>
        <taxon>Streptomycetaceae</taxon>
        <taxon>Streptomyces</taxon>
    </lineage>
</organism>
<feature type="transmembrane region" description="Helical" evidence="8">
    <location>
        <begin position="110"/>
        <end position="130"/>
    </location>
</feature>
<dbReference type="Gene3D" id="1.10.3080.10">
    <property type="entry name" value="Clc chloride channel"/>
    <property type="match status" value="1"/>
</dbReference>
<evidence type="ECO:0000256" key="6">
    <source>
        <dbReference type="ARBA" id="ARBA00023136"/>
    </source>
</evidence>
<feature type="transmembrane region" description="Helical" evidence="8">
    <location>
        <begin position="271"/>
        <end position="290"/>
    </location>
</feature>
<evidence type="ECO:0000256" key="8">
    <source>
        <dbReference type="SAM" id="Phobius"/>
    </source>
</evidence>
<sequence>MPGPLSGPPGRAPQGYRAYLVAVPAGALVGLVGGAFRRCLEGATELRGRLLETADGLGGPGRLLIPVALAAVGAAVACAIARRVPHAAGSGIQHVEAVWRQEADPGPRSLWLLPAKFLGGLIAIGSGLVLGREGPIVHMGASIGSGAGRLTRLDADDARQLHTALSGAGLATAFTAPLGGLLFVCEEVTRTVRPRMVLLTLIGTASALACSRFLVGDALVFPVAPMPVPPVWTLPLFLLFGAVAGLLGAAYASLVVGTLSVCDRLTRVPPVARAAAIGAVVGLLMAYDPLLAGGGDPLSEALLAGGVPAVAVLAGCFAVRFAAGPLSYAAATPGGLFAPLLALGALWGTFAHAVTAPLLPPGAAGPGAFAAVGMAALFAGVVRAPFTGVVLVLEMTGATPLVLPLLVACFAATLAADAVESEPVYDRLRRRMLERP</sequence>
<evidence type="ECO:0000313" key="9">
    <source>
        <dbReference type="EMBL" id="MDK9499459.1"/>
    </source>
</evidence>
<keyword evidence="4 8" id="KW-1133">Transmembrane helix</keyword>
<keyword evidence="6 8" id="KW-0472">Membrane</keyword>
<dbReference type="PRINTS" id="PR00762">
    <property type="entry name" value="CLCHANNEL"/>
</dbReference>
<dbReference type="RefSeq" id="WP_285345334.1">
    <property type="nucleotide sequence ID" value="NZ_JASITI010000044.1"/>
</dbReference>
<comment type="subcellular location">
    <subcellularLocation>
        <location evidence="1">Membrane</location>
        <topology evidence="1">Multi-pass membrane protein</topology>
    </subcellularLocation>
</comment>
<evidence type="ECO:0000256" key="3">
    <source>
        <dbReference type="ARBA" id="ARBA00022692"/>
    </source>
</evidence>
<dbReference type="Pfam" id="PF00654">
    <property type="entry name" value="Voltage_CLC"/>
    <property type="match status" value="1"/>
</dbReference>
<feature type="transmembrane region" description="Helical" evidence="8">
    <location>
        <begin position="18"/>
        <end position="36"/>
    </location>
</feature>
<evidence type="ECO:0000256" key="5">
    <source>
        <dbReference type="ARBA" id="ARBA00023065"/>
    </source>
</evidence>
<protein>
    <submittedName>
        <fullName evidence="9">ClC family H(+)/Cl(-) exchange transporter</fullName>
    </submittedName>
</protein>
<proteinExistence type="predicted"/>
<evidence type="ECO:0000256" key="4">
    <source>
        <dbReference type="ARBA" id="ARBA00022989"/>
    </source>
</evidence>
<accession>A0ABT7H2V4</accession>
<feature type="transmembrane region" description="Helical" evidence="8">
    <location>
        <begin position="400"/>
        <end position="419"/>
    </location>
</feature>
<keyword evidence="2" id="KW-0813">Transport</keyword>
<dbReference type="PANTHER" id="PTHR45711">
    <property type="entry name" value="CHLORIDE CHANNEL PROTEIN"/>
    <property type="match status" value="1"/>
</dbReference>
<feature type="transmembrane region" description="Helical" evidence="8">
    <location>
        <begin position="335"/>
        <end position="356"/>
    </location>
</feature>
<feature type="transmembrane region" description="Helical" evidence="8">
    <location>
        <begin position="368"/>
        <end position="393"/>
    </location>
</feature>